<keyword evidence="4 8" id="KW-0689">Ribosomal protein</keyword>
<dbReference type="GO" id="GO:0006412">
    <property type="term" value="P:translation"/>
    <property type="evidence" value="ECO:0007669"/>
    <property type="project" value="UniProtKB-UniRule"/>
</dbReference>
<feature type="compositionally biased region" description="Low complexity" evidence="10">
    <location>
        <begin position="265"/>
        <end position="279"/>
    </location>
</feature>
<keyword evidence="2 8" id="KW-0699">rRNA-binding</keyword>
<name>I0CAQ0_CLYEP</name>
<dbReference type="InterPro" id="IPR005704">
    <property type="entry name" value="Ribosomal_uS3_bac-typ"/>
</dbReference>
<comment type="similarity">
    <text evidence="1 8 9">Belongs to the universal ribosomal protein uS3 family.</text>
</comment>
<dbReference type="Pfam" id="PF00189">
    <property type="entry name" value="Ribosomal_S3_C"/>
    <property type="match status" value="1"/>
</dbReference>
<accession>I0CAQ0</accession>
<dbReference type="NCBIfam" id="TIGR01009">
    <property type="entry name" value="rpsC_bact"/>
    <property type="match status" value="1"/>
</dbReference>
<evidence type="ECO:0000256" key="2">
    <source>
        <dbReference type="ARBA" id="ARBA00022730"/>
    </source>
</evidence>
<dbReference type="AlphaFoldDB" id="I0CAQ0"/>
<dbReference type="PROSITE" id="PS00548">
    <property type="entry name" value="RIBOSOMAL_S3"/>
    <property type="match status" value="1"/>
</dbReference>
<feature type="domain" description="KH type-2" evidence="11">
    <location>
        <begin position="39"/>
        <end position="112"/>
    </location>
</feature>
<dbReference type="InterPro" id="IPR015946">
    <property type="entry name" value="KH_dom-like_a/b"/>
</dbReference>
<evidence type="ECO:0000256" key="7">
    <source>
        <dbReference type="ARBA" id="ARBA00035257"/>
    </source>
</evidence>
<dbReference type="PANTHER" id="PTHR11760">
    <property type="entry name" value="30S/40S RIBOSOMAL PROTEIN S3"/>
    <property type="match status" value="1"/>
</dbReference>
<dbReference type="PANTHER" id="PTHR11760:SF19">
    <property type="entry name" value="SMALL RIBOSOMAL SUBUNIT PROTEIN US3C"/>
    <property type="match status" value="1"/>
</dbReference>
<dbReference type="InterPro" id="IPR057258">
    <property type="entry name" value="Ribosomal_uS3"/>
</dbReference>
<dbReference type="GO" id="GO:0003729">
    <property type="term" value="F:mRNA binding"/>
    <property type="evidence" value="ECO:0007669"/>
    <property type="project" value="UniProtKB-UniRule"/>
</dbReference>
<comment type="subunit">
    <text evidence="8">Part of the 30S ribosomal subunit. Forms a tight complex with proteins S10 and S14.</text>
</comment>
<feature type="region of interest" description="Disordered" evidence="10">
    <location>
        <begin position="229"/>
        <end position="279"/>
    </location>
</feature>
<evidence type="ECO:0000256" key="6">
    <source>
        <dbReference type="ARBA" id="ARBA00024998"/>
    </source>
</evidence>
<organism evidence="12">
    <name type="scientific">Clover yellow edge phytoplasma</name>
    <dbReference type="NCBI Taxonomy" id="35775"/>
    <lineage>
        <taxon>Bacteria</taxon>
        <taxon>Bacillati</taxon>
        <taxon>Mycoplasmatota</taxon>
        <taxon>Mollicutes</taxon>
        <taxon>Acholeplasmatales</taxon>
        <taxon>Acholeplasmataceae</taxon>
        <taxon>Candidatus Phytoplasma</taxon>
        <taxon>16SrIII (X-disease group)</taxon>
    </lineage>
</organism>
<gene>
    <name evidence="8 12" type="primary">rpsC</name>
</gene>
<evidence type="ECO:0000256" key="5">
    <source>
        <dbReference type="ARBA" id="ARBA00023274"/>
    </source>
</evidence>
<dbReference type="FunFam" id="3.30.300.20:FF:000001">
    <property type="entry name" value="30S ribosomal protein S3"/>
    <property type="match status" value="1"/>
</dbReference>
<evidence type="ECO:0000256" key="1">
    <source>
        <dbReference type="ARBA" id="ARBA00010761"/>
    </source>
</evidence>
<evidence type="ECO:0000313" key="12">
    <source>
        <dbReference type="EMBL" id="AFH73844.1"/>
    </source>
</evidence>
<comment type="function">
    <text evidence="6 8">Binds the lower part of the 30S subunit head. Binds mRNA in the 70S ribosome, positioning it for translation.</text>
</comment>
<dbReference type="InterPro" id="IPR004087">
    <property type="entry name" value="KH_dom"/>
</dbReference>
<dbReference type="GO" id="GO:0022627">
    <property type="term" value="C:cytosolic small ribosomal subunit"/>
    <property type="evidence" value="ECO:0007669"/>
    <property type="project" value="TreeGrafter"/>
</dbReference>
<dbReference type="SUPFAM" id="SSF54814">
    <property type="entry name" value="Prokaryotic type KH domain (KH-domain type II)"/>
    <property type="match status" value="1"/>
</dbReference>
<evidence type="ECO:0000256" key="9">
    <source>
        <dbReference type="RuleBase" id="RU003624"/>
    </source>
</evidence>
<dbReference type="Gene3D" id="3.30.300.20">
    <property type="match status" value="1"/>
</dbReference>
<dbReference type="PROSITE" id="PS50823">
    <property type="entry name" value="KH_TYPE_2"/>
    <property type="match status" value="1"/>
</dbReference>
<dbReference type="GO" id="GO:0019843">
    <property type="term" value="F:rRNA binding"/>
    <property type="evidence" value="ECO:0007669"/>
    <property type="project" value="UniProtKB-UniRule"/>
</dbReference>
<dbReference type="InterPro" id="IPR036419">
    <property type="entry name" value="Ribosomal_S3_C_sf"/>
</dbReference>
<dbReference type="InterPro" id="IPR009019">
    <property type="entry name" value="KH_sf_prok-type"/>
</dbReference>
<dbReference type="SMART" id="SM00322">
    <property type="entry name" value="KH"/>
    <property type="match status" value="1"/>
</dbReference>
<evidence type="ECO:0000259" key="11">
    <source>
        <dbReference type="PROSITE" id="PS50823"/>
    </source>
</evidence>
<dbReference type="InterPro" id="IPR018280">
    <property type="entry name" value="Ribosomal_uS3_CS"/>
</dbReference>
<dbReference type="EMBL" id="JQ360962">
    <property type="protein sequence ID" value="AFH73844.1"/>
    <property type="molecule type" value="Genomic_DNA"/>
</dbReference>
<dbReference type="HAMAP" id="MF_01309_B">
    <property type="entry name" value="Ribosomal_uS3_B"/>
    <property type="match status" value="1"/>
</dbReference>
<protein>
    <recommendedName>
        <fullName evidence="7 8">Small ribosomal subunit protein uS3</fullName>
    </recommendedName>
</protein>
<dbReference type="GO" id="GO:0003735">
    <property type="term" value="F:structural constituent of ribosome"/>
    <property type="evidence" value="ECO:0007669"/>
    <property type="project" value="InterPro"/>
</dbReference>
<sequence>MGQKSSPIGLRLGIIRNWDSKWYAEDKQVPNLILEDYQIRNLINNHYPKATISRIEIQRFKKSNKEQIQIFLYTSKLGIVVGPENKEKNKLVEKIEKLIKKKDIILNVLEVKNPDKVATLVAQNLAIQLEQRAFFRAAQKMTAQKVLKTGVKGVKIIISGRLGGAEIARQETLSKGLVPLHTLRADIDYAFEEAHTTYGVLGVKVWIYHGEVLPKQTIEDTRKLLVSQHDEKRVNPQDRKPKFDDRRSKFSDRKPKFENKKPFSKKVNNNKNVKTKITS</sequence>
<dbReference type="InterPro" id="IPR001351">
    <property type="entry name" value="Ribosomal_uS3_C"/>
</dbReference>
<feature type="compositionally biased region" description="Basic and acidic residues" evidence="10">
    <location>
        <begin position="229"/>
        <end position="261"/>
    </location>
</feature>
<keyword evidence="3 8" id="KW-0694">RNA-binding</keyword>
<dbReference type="SUPFAM" id="SSF54821">
    <property type="entry name" value="Ribosomal protein S3 C-terminal domain"/>
    <property type="match status" value="1"/>
</dbReference>
<evidence type="ECO:0000256" key="3">
    <source>
        <dbReference type="ARBA" id="ARBA00022884"/>
    </source>
</evidence>
<dbReference type="Pfam" id="PF07650">
    <property type="entry name" value="KH_2"/>
    <property type="match status" value="1"/>
</dbReference>
<dbReference type="Gene3D" id="3.30.1140.32">
    <property type="entry name" value="Ribosomal protein S3, C-terminal domain"/>
    <property type="match status" value="1"/>
</dbReference>
<evidence type="ECO:0000256" key="8">
    <source>
        <dbReference type="HAMAP-Rule" id="MF_01309"/>
    </source>
</evidence>
<dbReference type="CDD" id="cd02412">
    <property type="entry name" value="KH-II_30S_S3"/>
    <property type="match status" value="1"/>
</dbReference>
<proteinExistence type="inferred from homology"/>
<reference evidence="12" key="1">
    <citation type="journal article" date="2013" name="Int. J. Syst. Evol. Microbiol.">
        <title>'Candidatus Phytoplasma pruni', a novel taxon associated with X-disease of stone fruits, Prunus spp.: multilocus characterization based on 16S rRNA, secY, and ribosomal protein genes.</title>
        <authorList>
            <person name="Davis R.E."/>
            <person name="Zhao Y."/>
            <person name="Dally E.L."/>
            <person name="Lee I.M."/>
            <person name="Jomantiene R."/>
            <person name="Douglas S.M."/>
        </authorList>
    </citation>
    <scope>NUCLEOTIDE SEQUENCE</scope>
    <source>
        <strain evidence="12">CYE-C</strain>
    </source>
</reference>
<keyword evidence="5 8" id="KW-0687">Ribonucleoprotein</keyword>
<evidence type="ECO:0000256" key="4">
    <source>
        <dbReference type="ARBA" id="ARBA00022980"/>
    </source>
</evidence>
<evidence type="ECO:0000256" key="10">
    <source>
        <dbReference type="SAM" id="MobiDB-lite"/>
    </source>
</evidence>
<dbReference type="InterPro" id="IPR004044">
    <property type="entry name" value="KH_dom_type_2"/>
</dbReference>